<keyword evidence="9" id="KW-1185">Reference proteome</keyword>
<dbReference type="InterPro" id="IPR011989">
    <property type="entry name" value="ARM-like"/>
</dbReference>
<feature type="domain" description="MMS19 N-terminal" evidence="7">
    <location>
        <begin position="46"/>
        <end position="314"/>
    </location>
</feature>
<gene>
    <name evidence="8" type="ordered locus">AALP_Aa6g098500</name>
</gene>
<dbReference type="Pfam" id="PF12460">
    <property type="entry name" value="MMS19_C"/>
    <property type="match status" value="1"/>
</dbReference>
<keyword evidence="4 5" id="KW-0539">Nucleus</keyword>
<dbReference type="Pfam" id="PF14500">
    <property type="entry name" value="MMS19_N"/>
    <property type="match status" value="1"/>
</dbReference>
<proteinExistence type="inferred from homology"/>
<organism evidence="8 9">
    <name type="scientific">Arabis alpina</name>
    <name type="common">Alpine rock-cress</name>
    <dbReference type="NCBI Taxonomy" id="50452"/>
    <lineage>
        <taxon>Eukaryota</taxon>
        <taxon>Viridiplantae</taxon>
        <taxon>Streptophyta</taxon>
        <taxon>Embryophyta</taxon>
        <taxon>Tracheophyta</taxon>
        <taxon>Spermatophyta</taxon>
        <taxon>Magnoliopsida</taxon>
        <taxon>eudicotyledons</taxon>
        <taxon>Gunneridae</taxon>
        <taxon>Pentapetalae</taxon>
        <taxon>rosids</taxon>
        <taxon>malvids</taxon>
        <taxon>Brassicales</taxon>
        <taxon>Brassicaceae</taxon>
        <taxon>Arabideae</taxon>
        <taxon>Arabis</taxon>
    </lineage>
</organism>
<dbReference type="Gramene" id="KFK31334">
    <property type="protein sequence ID" value="KFK31334"/>
    <property type="gene ID" value="AALP_AA6G098500"/>
</dbReference>
<evidence type="ECO:0000259" key="7">
    <source>
        <dbReference type="Pfam" id="PF14500"/>
    </source>
</evidence>
<accession>A0A087GN82</accession>
<evidence type="ECO:0000259" key="6">
    <source>
        <dbReference type="Pfam" id="PF12460"/>
    </source>
</evidence>
<protein>
    <recommendedName>
        <fullName evidence="5">MMS19 nucleotide excision repair protein</fullName>
    </recommendedName>
</protein>
<dbReference type="eggNOG" id="KOG1967">
    <property type="taxonomic scope" value="Eukaryota"/>
</dbReference>
<dbReference type="PANTHER" id="PTHR12891:SF0">
    <property type="entry name" value="MMS19 NUCLEOTIDE EXCISION REPAIR PROTEIN HOMOLOG"/>
    <property type="match status" value="1"/>
</dbReference>
<evidence type="ECO:0000313" key="9">
    <source>
        <dbReference type="Proteomes" id="UP000029120"/>
    </source>
</evidence>
<dbReference type="InterPro" id="IPR029240">
    <property type="entry name" value="MMS19_N"/>
</dbReference>
<reference evidence="9" key="1">
    <citation type="journal article" date="2015" name="Nat. Plants">
        <title>Genome expansion of Arabis alpina linked with retrotransposition and reduced symmetric DNA methylation.</title>
        <authorList>
            <person name="Willing E.M."/>
            <person name="Rawat V."/>
            <person name="Mandakova T."/>
            <person name="Maumus F."/>
            <person name="James G.V."/>
            <person name="Nordstroem K.J."/>
            <person name="Becker C."/>
            <person name="Warthmann N."/>
            <person name="Chica C."/>
            <person name="Szarzynska B."/>
            <person name="Zytnicki M."/>
            <person name="Albani M.C."/>
            <person name="Kiefer C."/>
            <person name="Bergonzi S."/>
            <person name="Castaings L."/>
            <person name="Mateos J.L."/>
            <person name="Berns M.C."/>
            <person name="Bujdoso N."/>
            <person name="Piofczyk T."/>
            <person name="de Lorenzo L."/>
            <person name="Barrero-Sicilia C."/>
            <person name="Mateos I."/>
            <person name="Piednoel M."/>
            <person name="Hagmann J."/>
            <person name="Chen-Min-Tao R."/>
            <person name="Iglesias-Fernandez R."/>
            <person name="Schuster S.C."/>
            <person name="Alonso-Blanco C."/>
            <person name="Roudier F."/>
            <person name="Carbonero P."/>
            <person name="Paz-Ares J."/>
            <person name="Davis S.J."/>
            <person name="Pecinka A."/>
            <person name="Quesneville H."/>
            <person name="Colot V."/>
            <person name="Lysak M.A."/>
            <person name="Weigel D."/>
            <person name="Coupland G."/>
            <person name="Schneeberger K."/>
        </authorList>
    </citation>
    <scope>NUCLEOTIDE SEQUENCE [LARGE SCALE GENOMIC DNA]</scope>
    <source>
        <strain evidence="9">cv. Pajares</strain>
    </source>
</reference>
<evidence type="ECO:0000256" key="2">
    <source>
        <dbReference type="ARBA" id="ARBA00009340"/>
    </source>
</evidence>
<keyword evidence="5" id="KW-0227">DNA damage</keyword>
<evidence type="ECO:0000256" key="1">
    <source>
        <dbReference type="ARBA" id="ARBA00004123"/>
    </source>
</evidence>
<evidence type="ECO:0000256" key="5">
    <source>
        <dbReference type="RuleBase" id="RU367072"/>
    </source>
</evidence>
<dbReference type="Proteomes" id="UP000029120">
    <property type="component" value="Chromosome 6"/>
</dbReference>
<dbReference type="PANTHER" id="PTHR12891">
    <property type="entry name" value="DNA REPAIR/TRANSCRIPTION PROTEIN MET18/MMS19"/>
    <property type="match status" value="1"/>
</dbReference>
<evidence type="ECO:0000313" key="8">
    <source>
        <dbReference type="EMBL" id="KFK31334.1"/>
    </source>
</evidence>
<comment type="subcellular location">
    <subcellularLocation>
        <location evidence="1 5">Nucleus</location>
    </subcellularLocation>
</comment>
<evidence type="ECO:0000256" key="3">
    <source>
        <dbReference type="ARBA" id="ARBA00022737"/>
    </source>
</evidence>
<dbReference type="InterPro" id="IPR039920">
    <property type="entry name" value="MMS19"/>
</dbReference>
<dbReference type="OMA" id="FSFMPEF"/>
<dbReference type="GO" id="GO:0005634">
    <property type="term" value="C:nucleus"/>
    <property type="evidence" value="ECO:0007669"/>
    <property type="project" value="UniProtKB-SubCell"/>
</dbReference>
<keyword evidence="5" id="KW-0234">DNA repair</keyword>
<dbReference type="SUPFAM" id="SSF48371">
    <property type="entry name" value="ARM repeat"/>
    <property type="match status" value="1"/>
</dbReference>
<dbReference type="InterPro" id="IPR016024">
    <property type="entry name" value="ARM-type_fold"/>
</dbReference>
<feature type="domain" description="MMS19 C-terminal" evidence="6">
    <location>
        <begin position="700"/>
        <end position="1081"/>
    </location>
</feature>
<dbReference type="OrthoDB" id="342900at2759"/>
<evidence type="ECO:0000256" key="4">
    <source>
        <dbReference type="ARBA" id="ARBA00023242"/>
    </source>
</evidence>
<dbReference type="GO" id="GO:0006281">
    <property type="term" value="P:DNA repair"/>
    <property type="evidence" value="ECO:0007669"/>
    <property type="project" value="UniProtKB-UniRule"/>
</dbReference>
<dbReference type="GO" id="GO:0051604">
    <property type="term" value="P:protein maturation"/>
    <property type="evidence" value="ECO:0007669"/>
    <property type="project" value="UniProtKB-UniRule"/>
</dbReference>
<dbReference type="GO" id="GO:0097361">
    <property type="term" value="C:cytosolic [4Fe-4S] assembly targeting complex"/>
    <property type="evidence" value="ECO:0007669"/>
    <property type="project" value="UniProtKB-UniRule"/>
</dbReference>
<dbReference type="GO" id="GO:0016226">
    <property type="term" value="P:iron-sulfur cluster assembly"/>
    <property type="evidence" value="ECO:0007669"/>
    <property type="project" value="UniProtKB-UniRule"/>
</dbReference>
<sequence>MAQPNQLTLHLETYVDVTRSPAQQAECVKAVALSLEQDSLSLDELVREMEMYLTTTDNVVRGRGILMLAEILNYLKAKPLDNAVVHTLLEFFTDKLEDWRALRGALVGCLALMRRKDTAGVVTATAAEAVAKSFVQTLSVQSLAQTERKLSFELLECLLLQYSGAITTMGDILVHATCEAIDGEKDPQCLLVAFHIIELLAQLFPSSSGPVASNASDLFDNIGCYFPLHFTHKKDDEAGITREDLSRGLLLAFSSTPFFEPYAIPLLLEKLSSSLPVAKVDSLKCLKDCAMKYGVSRMKKHYGVLWPAIKAAFFSSTGTHLSFALESLTSPGIEMDEIHREAVNLLQWLLKQDISFLSFVVDDIDINTVFDTISRYSQYKEMPDTNKREVLVTSQILSVAAKASVQSCNIIFGTFFFRLMGTLGISDKTTTGNLVHNKNSPVSIRLYHGGLYLCVELLSASKDHILGFEECSSTPGCLQESWCSLVRSFAVSLIRVFTSAVCSSNDCVEDVYLGVKGLLTMGTFLGDASPVSRSEFENILMTLTSFITAKSGKTILWELALKALVCIGSFINRYHEHDKAISYMSIVVENLVSLSCSSHCGLSYPMILEATSEVCSTAPKHVEKMVQGLEEALCSSLSEFFVNGNFKSIEKCSQLLECFTNKLLPRLAEIDGLEKILVHFAMSIWNQIETSGVCSDFCGREFVEAAMTTMRQVVGSDLVESQNIIIQKAYNVISSTKLPAMESIPLTLVALEGLQRDLSTRDELLLSLLASVIIAASPSASIPDVKSLVHLFLVSFLKGYIPAAQALGSMVNKLGSVSGGTNVSSDCSFEKVCDIIFHTAFASGKKMSSDGSGGIICGSETNLSQLCLGFCGSLDLQTRAITGIAWIGKGLLMRGDKRVNEIALVLVECLKSTNCPGKVLHPAAMKHAADAFFIIMSDSEVCLNRKLHAVIRPLYKQRFFSITVPILESLIKNSQSPPSRTMFCVALAHVISNVPVAVILDNTKKLHPMILEGLSVLSHDSVDKVTLYSLLLVLSGTLTDIKGKESAEDNAHKIIECLVKLTSYPHLMIVRETAVQCLVALLELPHRRIYPFRREVLQAVSKALDDPKRRVRQEAIRCRQAWASITSTSDLHGS</sequence>
<dbReference type="AlphaFoldDB" id="A0A087GN82"/>
<comment type="similarity">
    <text evidence="2 5">Belongs to the MET18/MMS19 family.</text>
</comment>
<keyword evidence="3" id="KW-0677">Repeat</keyword>
<dbReference type="EMBL" id="CM002874">
    <property type="protein sequence ID" value="KFK31334.1"/>
    <property type="molecule type" value="Genomic_DNA"/>
</dbReference>
<dbReference type="Gene3D" id="1.25.10.10">
    <property type="entry name" value="Leucine-rich Repeat Variant"/>
    <property type="match status" value="1"/>
</dbReference>
<comment type="function">
    <text evidence="5">Key component of the cytosolic iron-sulfur protein assembly (CIA) complex, a multiprotein complex that mediates the incorporation of iron-sulfur cluster into apoproteins specifically involved in DNA metabolism and genomic integrity. In the CIA complex, MMS19 acts as an adapter between early-acting CIA components and a subset of cellular target iron-sulfur proteins.</text>
</comment>
<dbReference type="InterPro" id="IPR024687">
    <property type="entry name" value="MMS19_C"/>
</dbReference>
<name>A0A087GN82_ARAAL</name>